<keyword evidence="8" id="KW-1185">Reference proteome</keyword>
<name>A0A653BX97_CALMS</name>
<feature type="domain" description="C2H2-type" evidence="6">
    <location>
        <begin position="26"/>
        <end position="47"/>
    </location>
</feature>
<proteinExistence type="predicted"/>
<evidence type="ECO:0000313" key="8">
    <source>
        <dbReference type="Proteomes" id="UP000410492"/>
    </source>
</evidence>
<evidence type="ECO:0000256" key="5">
    <source>
        <dbReference type="SAM" id="MobiDB-lite"/>
    </source>
</evidence>
<reference evidence="7 8" key="1">
    <citation type="submission" date="2019-01" db="EMBL/GenBank/DDBJ databases">
        <authorList>
            <person name="Sayadi A."/>
        </authorList>
    </citation>
    <scope>NUCLEOTIDE SEQUENCE [LARGE SCALE GENOMIC DNA]</scope>
</reference>
<evidence type="ECO:0000256" key="1">
    <source>
        <dbReference type="ARBA" id="ARBA00022723"/>
    </source>
</evidence>
<dbReference type="InterPro" id="IPR003604">
    <property type="entry name" value="Matrin/U1-like-C_Znf_C2H2"/>
</dbReference>
<protein>
    <recommendedName>
        <fullName evidence="6">C2H2-type domain-containing protein</fullName>
    </recommendedName>
</protein>
<dbReference type="PANTHER" id="PTHR24403">
    <property type="entry name" value="ZINC FINGER PROTEIN"/>
    <property type="match status" value="1"/>
</dbReference>
<feature type="domain" description="C2H2-type" evidence="6">
    <location>
        <begin position="155"/>
        <end position="176"/>
    </location>
</feature>
<feature type="domain" description="C2H2-type" evidence="6">
    <location>
        <begin position="486"/>
        <end position="507"/>
    </location>
</feature>
<feature type="domain" description="C2H2-type" evidence="6">
    <location>
        <begin position="618"/>
        <end position="639"/>
    </location>
</feature>
<dbReference type="InterPro" id="IPR013087">
    <property type="entry name" value="Znf_C2H2_type"/>
</dbReference>
<feature type="domain" description="C2H2-type" evidence="6">
    <location>
        <begin position="288"/>
        <end position="309"/>
    </location>
</feature>
<accession>A0A653BX97</accession>
<feature type="domain" description="C2H2-type" evidence="6">
    <location>
        <begin position="684"/>
        <end position="705"/>
    </location>
</feature>
<keyword evidence="3" id="KW-0863">Zinc-finger</keyword>
<keyword evidence="1" id="KW-0479">Metal-binding</keyword>
<organism evidence="7 8">
    <name type="scientific">Callosobruchus maculatus</name>
    <name type="common">Southern cowpea weevil</name>
    <name type="synonym">Pulse bruchid</name>
    <dbReference type="NCBI Taxonomy" id="64391"/>
    <lineage>
        <taxon>Eukaryota</taxon>
        <taxon>Metazoa</taxon>
        <taxon>Ecdysozoa</taxon>
        <taxon>Arthropoda</taxon>
        <taxon>Hexapoda</taxon>
        <taxon>Insecta</taxon>
        <taxon>Pterygota</taxon>
        <taxon>Neoptera</taxon>
        <taxon>Endopterygota</taxon>
        <taxon>Coleoptera</taxon>
        <taxon>Polyphaga</taxon>
        <taxon>Cucujiformia</taxon>
        <taxon>Chrysomeloidea</taxon>
        <taxon>Chrysomelidae</taxon>
        <taxon>Bruchinae</taxon>
        <taxon>Bruchini</taxon>
        <taxon>Callosobruchus</taxon>
    </lineage>
</organism>
<sequence length="875" mass="99466">MKVHQNKKKVFGCDPSSSNSRGSRICLQCNAIFKLQISLDDHIVRTHPNFISAVTRKIHECTLCAFKTTRSSSFNKHLSKHRETNTERSTCTHCTATFKNKISLDDHIIKNHPNFVSSVTSKIHKCTNCTFATTRTNDLKRHLLRYSETPKPHTCLHCTAVFKWKVSLDHHTMKKHPNFISSVTSKIHKCTNCSYTTLVSSDLKIHLIRHTQTPANHLLATCEFCRVAFKRKRSLDDHIIKKHPNFVSSVTSKIHECILCTFKTTVRGSFNKHLLIHPETNASQLITCTHCTATFKNKISLDDHIIRKHPNFVSSVTSKIHECTLCAFKTTRSSSFNKHLLIHPETNSTQLITCTHCTATFKNKISLDDHIIRKHPNFVSSVTRKIHECTLCAFKTTRSSSFNKHLLIHPETNSTQLITCTHCTATFKNKISLDDHIIRKHPNFVSSVTSKIHECTLCAFKTTVRGSFNKHLLIHPETNSTQLITCTHCTATFKNKISLDDHIIRKHPNFVSSVTSKIHECTLCAFKTTVRASFNKHLLIHPETNASQLITCTHCTATFKNKISLDDHIIRKHPNFVSSVTSKIHECTLCAFKTTRSSSFNKHLLIHPETNSTQLITCTHCTATFKNKISLDDHIIRKHPNFVSSVTRKIHECTLCAFKTTVRGSFNKHLLIHPETNSTQLITCTHCTATFKNKISLDDHIIRKHPNFVSSVTSKIHECTLCAFKTTVRGSFNKHLLIHPETNASQLITCTHCTATFKKKISLDDHIIRKHPNFVSSVTSKIHECTLCAFKTTRSSSFNKHLLIHPETNSTQLITCTHCTATFKNKISLDDHIIKKHPNFVSSVTRKIHKCTKCSFKTTIATQLKKHSLKHTPRP</sequence>
<dbReference type="EMBL" id="CAACVG010006430">
    <property type="protein sequence ID" value="VEN40262.1"/>
    <property type="molecule type" value="Genomic_DNA"/>
</dbReference>
<dbReference type="SMART" id="SM00355">
    <property type="entry name" value="ZnF_C2H2"/>
    <property type="match status" value="26"/>
</dbReference>
<dbReference type="PROSITE" id="PS00028">
    <property type="entry name" value="ZINC_FINGER_C2H2_1"/>
    <property type="match status" value="13"/>
</dbReference>
<evidence type="ECO:0000256" key="4">
    <source>
        <dbReference type="ARBA" id="ARBA00022833"/>
    </source>
</evidence>
<dbReference type="GO" id="GO:0005634">
    <property type="term" value="C:nucleus"/>
    <property type="evidence" value="ECO:0007669"/>
    <property type="project" value="TreeGrafter"/>
</dbReference>
<feature type="domain" description="C2H2-type" evidence="6">
    <location>
        <begin position="91"/>
        <end position="112"/>
    </location>
</feature>
<feature type="domain" description="C2H2-type" evidence="6">
    <location>
        <begin position="816"/>
        <end position="837"/>
    </location>
</feature>
<gene>
    <name evidence="7" type="ORF">CALMAC_LOCUS4480</name>
</gene>
<dbReference type="GO" id="GO:0008270">
    <property type="term" value="F:zinc ion binding"/>
    <property type="evidence" value="ECO:0007669"/>
    <property type="project" value="UniProtKB-KW"/>
</dbReference>
<dbReference type="InterPro" id="IPR050688">
    <property type="entry name" value="Zinc_finger/UBP_domain"/>
</dbReference>
<dbReference type="Proteomes" id="UP000410492">
    <property type="component" value="Unassembled WGS sequence"/>
</dbReference>
<dbReference type="PANTHER" id="PTHR24403:SF67">
    <property type="entry name" value="FI01116P-RELATED"/>
    <property type="match status" value="1"/>
</dbReference>
<feature type="domain" description="C2H2-type" evidence="6">
    <location>
        <begin position="750"/>
        <end position="771"/>
    </location>
</feature>
<feature type="domain" description="C2H2-type" evidence="6">
    <location>
        <begin position="222"/>
        <end position="243"/>
    </location>
</feature>
<feature type="domain" description="C2H2-type" evidence="6">
    <location>
        <begin position="420"/>
        <end position="441"/>
    </location>
</feature>
<dbReference type="GO" id="GO:0045944">
    <property type="term" value="P:positive regulation of transcription by RNA polymerase II"/>
    <property type="evidence" value="ECO:0007669"/>
    <property type="project" value="TreeGrafter"/>
</dbReference>
<evidence type="ECO:0000256" key="2">
    <source>
        <dbReference type="ARBA" id="ARBA00022737"/>
    </source>
</evidence>
<evidence type="ECO:0000313" key="7">
    <source>
        <dbReference type="EMBL" id="VEN40262.1"/>
    </source>
</evidence>
<dbReference type="OrthoDB" id="9936054at2759"/>
<keyword evidence="2" id="KW-0677">Repeat</keyword>
<keyword evidence="4" id="KW-0862">Zinc</keyword>
<dbReference type="SMART" id="SM00451">
    <property type="entry name" value="ZnF_U1"/>
    <property type="match status" value="10"/>
</dbReference>
<dbReference type="AlphaFoldDB" id="A0A653BX97"/>
<evidence type="ECO:0000259" key="6">
    <source>
        <dbReference type="PROSITE" id="PS00028"/>
    </source>
</evidence>
<feature type="compositionally biased region" description="Basic residues" evidence="5">
    <location>
        <begin position="1"/>
        <end position="10"/>
    </location>
</feature>
<dbReference type="Gene3D" id="3.30.160.60">
    <property type="entry name" value="Classic Zinc Finger"/>
    <property type="match status" value="12"/>
</dbReference>
<evidence type="ECO:0000256" key="3">
    <source>
        <dbReference type="ARBA" id="ARBA00022771"/>
    </source>
</evidence>
<feature type="region of interest" description="Disordered" evidence="5">
    <location>
        <begin position="1"/>
        <end position="21"/>
    </location>
</feature>
<dbReference type="GO" id="GO:0003676">
    <property type="term" value="F:nucleic acid binding"/>
    <property type="evidence" value="ECO:0007669"/>
    <property type="project" value="InterPro"/>
</dbReference>
<feature type="domain" description="C2H2-type" evidence="6">
    <location>
        <begin position="354"/>
        <end position="375"/>
    </location>
</feature>
<feature type="domain" description="C2H2-type" evidence="6">
    <location>
        <begin position="552"/>
        <end position="573"/>
    </location>
</feature>